<dbReference type="GO" id="GO:0000902">
    <property type="term" value="P:cell morphogenesis"/>
    <property type="evidence" value="ECO:0007669"/>
    <property type="project" value="TreeGrafter"/>
</dbReference>
<feature type="compositionally biased region" description="Polar residues" evidence="6">
    <location>
        <begin position="239"/>
        <end position="248"/>
    </location>
</feature>
<feature type="compositionally biased region" description="Polar residues" evidence="6">
    <location>
        <begin position="176"/>
        <end position="188"/>
    </location>
</feature>
<feature type="domain" description="ASD2" evidence="7">
    <location>
        <begin position="349"/>
        <end position="636"/>
    </location>
</feature>
<dbReference type="AlphaFoldDB" id="A0A9P0Q2I1"/>
<evidence type="ECO:0000256" key="6">
    <source>
        <dbReference type="SAM" id="MobiDB-lite"/>
    </source>
</evidence>
<accession>A0A9P0Q2I1</accession>
<dbReference type="GO" id="GO:0030864">
    <property type="term" value="C:cortical actin cytoskeleton"/>
    <property type="evidence" value="ECO:0007669"/>
    <property type="project" value="TreeGrafter"/>
</dbReference>
<evidence type="ECO:0000256" key="2">
    <source>
        <dbReference type="ARBA" id="ARBA00006469"/>
    </source>
</evidence>
<comment type="subcellular location">
    <subcellularLocation>
        <location evidence="1">Cytoplasm</location>
        <location evidence="1">Cytoskeleton</location>
    </subcellularLocation>
</comment>
<keyword evidence="3" id="KW-0963">Cytoplasm</keyword>
<dbReference type="GO" id="GO:0043296">
    <property type="term" value="C:apical junction complex"/>
    <property type="evidence" value="ECO:0007669"/>
    <property type="project" value="TreeGrafter"/>
</dbReference>
<sequence>MSPNGHALTAEDSQRINSRETVWPTAGKETIIKRASVEKKLDDQRNSDEDLKKPIVLPDVLPVNVKLLGPRSQQYNRPTHLSLSPLDSAESRSPKTPPSSPPKSPSRNSPFATLRTISISPLDSLEGKTRVGNKHGSYCEASSPASPPKSPSRSSPFAPLRATHLSTATTITTSSNPKFSISAVNKKTSQSPPDKSPPGSPKSQSSSTSCTPSSPRKSSPPVIKPSLSPNALVKLCSSREASSATNTPLRALSPASPESLKCNNSTKKIEDYPKVEEGLQMIQRTEVVLRVNTTTTDAASQTEAEELPTPAVMQPSPTTKKFQEELECEKLAEDFIGQLPHSHRLKEILGLFRIDVTTKSRQANSPFRSRNNTPSSSPPPTLSSVPLCTTTSTLTATRLSISPTICSMSIPSVVPIAESISSSLSGSSTYFTTSEPKAKFLTRYSQDMNKCYVVKNTKDLSQKKEELVNRLDKKLEVLRNEQLVVTDECKINDELGENVESHINRLARPHEVAKFRLHVEEVGKITSLLLGLSGRLARTDNALMNTAEDHPERTVLEAKRDKLLDQLEEAKKLKESIDRRSVCVSDILSKYLSSDLYADYDHFINMKAKLIMDCKEISDKIRLGEEQLEAVKETLIVTD</sequence>
<feature type="coiled-coil region" evidence="5">
    <location>
        <begin position="553"/>
        <end position="580"/>
    </location>
</feature>
<evidence type="ECO:0000256" key="3">
    <source>
        <dbReference type="ARBA" id="ARBA00022490"/>
    </source>
</evidence>
<feature type="compositionally biased region" description="Polar residues" evidence="6">
    <location>
        <begin position="71"/>
        <end position="82"/>
    </location>
</feature>
<dbReference type="InterPro" id="IPR014799">
    <property type="entry name" value="ASD2_dom"/>
</dbReference>
<dbReference type="PROSITE" id="PS51307">
    <property type="entry name" value="ASD2"/>
    <property type="match status" value="1"/>
</dbReference>
<dbReference type="PANTHER" id="PTHR15012:SF32">
    <property type="entry name" value="PROTEIN SHROOM"/>
    <property type="match status" value="1"/>
</dbReference>
<dbReference type="OrthoDB" id="10063560at2759"/>
<protein>
    <recommendedName>
        <fullName evidence="7">ASD2 domain-containing protein</fullName>
    </recommendedName>
</protein>
<dbReference type="Gene3D" id="6.10.250.3120">
    <property type="match status" value="1"/>
</dbReference>
<organism evidence="8 9">
    <name type="scientific">Acanthoscelides obtectus</name>
    <name type="common">Bean weevil</name>
    <name type="synonym">Bruchus obtectus</name>
    <dbReference type="NCBI Taxonomy" id="200917"/>
    <lineage>
        <taxon>Eukaryota</taxon>
        <taxon>Metazoa</taxon>
        <taxon>Ecdysozoa</taxon>
        <taxon>Arthropoda</taxon>
        <taxon>Hexapoda</taxon>
        <taxon>Insecta</taxon>
        <taxon>Pterygota</taxon>
        <taxon>Neoptera</taxon>
        <taxon>Endopterygota</taxon>
        <taxon>Coleoptera</taxon>
        <taxon>Polyphaga</taxon>
        <taxon>Cucujiformia</taxon>
        <taxon>Chrysomeloidea</taxon>
        <taxon>Chrysomelidae</taxon>
        <taxon>Bruchinae</taxon>
        <taxon>Bruchini</taxon>
        <taxon>Acanthoscelides</taxon>
    </lineage>
</organism>
<feature type="compositionally biased region" description="Low complexity" evidence="6">
    <location>
        <begin position="151"/>
        <end position="175"/>
    </location>
</feature>
<evidence type="ECO:0000256" key="5">
    <source>
        <dbReference type="SAM" id="Coils"/>
    </source>
</evidence>
<feature type="region of interest" description="Disordered" evidence="6">
    <location>
        <begin position="69"/>
        <end position="265"/>
    </location>
</feature>
<feature type="region of interest" description="Disordered" evidence="6">
    <location>
        <begin position="361"/>
        <end position="385"/>
    </location>
</feature>
<feature type="region of interest" description="Disordered" evidence="6">
    <location>
        <begin position="1"/>
        <end position="27"/>
    </location>
</feature>
<evidence type="ECO:0000313" key="9">
    <source>
        <dbReference type="Proteomes" id="UP001152888"/>
    </source>
</evidence>
<dbReference type="Pfam" id="PF08687">
    <property type="entry name" value="ASD2"/>
    <property type="match status" value="1"/>
</dbReference>
<dbReference type="GO" id="GO:0016324">
    <property type="term" value="C:apical plasma membrane"/>
    <property type="evidence" value="ECO:0007669"/>
    <property type="project" value="TreeGrafter"/>
</dbReference>
<evidence type="ECO:0000313" key="8">
    <source>
        <dbReference type="EMBL" id="CAH2006416.1"/>
    </source>
</evidence>
<dbReference type="GO" id="GO:0007015">
    <property type="term" value="P:actin filament organization"/>
    <property type="evidence" value="ECO:0007669"/>
    <property type="project" value="TreeGrafter"/>
</dbReference>
<evidence type="ECO:0000256" key="1">
    <source>
        <dbReference type="ARBA" id="ARBA00004245"/>
    </source>
</evidence>
<feature type="compositionally biased region" description="Pro residues" evidence="6">
    <location>
        <begin position="95"/>
        <end position="104"/>
    </location>
</feature>
<dbReference type="Proteomes" id="UP001152888">
    <property type="component" value="Unassembled WGS sequence"/>
</dbReference>
<keyword evidence="5" id="KW-0175">Coiled coil</keyword>
<dbReference type="GO" id="GO:0051015">
    <property type="term" value="F:actin filament binding"/>
    <property type="evidence" value="ECO:0007669"/>
    <property type="project" value="InterPro"/>
</dbReference>
<evidence type="ECO:0000259" key="7">
    <source>
        <dbReference type="PROSITE" id="PS51307"/>
    </source>
</evidence>
<feature type="compositionally biased region" description="Low complexity" evidence="6">
    <location>
        <begin position="201"/>
        <end position="226"/>
    </location>
</feature>
<gene>
    <name evidence="8" type="ORF">ACAOBT_LOCUS29077</name>
</gene>
<feature type="region of interest" description="Disordered" evidence="6">
    <location>
        <begin position="36"/>
        <end position="55"/>
    </location>
</feature>
<keyword evidence="9" id="KW-1185">Reference proteome</keyword>
<comment type="caution">
    <text evidence="8">The sequence shown here is derived from an EMBL/GenBank/DDBJ whole genome shotgun (WGS) entry which is preliminary data.</text>
</comment>
<comment type="similarity">
    <text evidence="2">Belongs to the shroom family.</text>
</comment>
<proteinExistence type="inferred from homology"/>
<dbReference type="EMBL" id="CAKOFQ010007684">
    <property type="protein sequence ID" value="CAH2006416.1"/>
    <property type="molecule type" value="Genomic_DNA"/>
</dbReference>
<keyword evidence="4" id="KW-0206">Cytoskeleton</keyword>
<name>A0A9P0Q2I1_ACAOB</name>
<feature type="compositionally biased region" description="Low complexity" evidence="6">
    <location>
        <begin position="364"/>
        <end position="375"/>
    </location>
</feature>
<feature type="compositionally biased region" description="Basic and acidic residues" evidence="6">
    <location>
        <begin position="36"/>
        <end position="53"/>
    </location>
</feature>
<evidence type="ECO:0000256" key="4">
    <source>
        <dbReference type="ARBA" id="ARBA00023212"/>
    </source>
</evidence>
<dbReference type="GO" id="GO:0005912">
    <property type="term" value="C:adherens junction"/>
    <property type="evidence" value="ECO:0007669"/>
    <property type="project" value="TreeGrafter"/>
</dbReference>
<dbReference type="InterPro" id="IPR027685">
    <property type="entry name" value="Shroom_fam"/>
</dbReference>
<reference evidence="8" key="1">
    <citation type="submission" date="2022-03" db="EMBL/GenBank/DDBJ databases">
        <authorList>
            <person name="Sayadi A."/>
        </authorList>
    </citation>
    <scope>NUCLEOTIDE SEQUENCE</scope>
</reference>
<dbReference type="PANTHER" id="PTHR15012">
    <property type="entry name" value="APICAL PROTEIN/SHROOM-RELATED"/>
    <property type="match status" value="1"/>
</dbReference>